<reference evidence="1" key="1">
    <citation type="journal article" date="2023" name="Science">
        <title>Genome structures resolve the early diversification of teleost fishes.</title>
        <authorList>
            <person name="Parey E."/>
            <person name="Louis A."/>
            <person name="Montfort J."/>
            <person name="Bouchez O."/>
            <person name="Roques C."/>
            <person name="Iampietro C."/>
            <person name="Lluch J."/>
            <person name="Castinel A."/>
            <person name="Donnadieu C."/>
            <person name="Desvignes T."/>
            <person name="Floi Bucao C."/>
            <person name="Jouanno E."/>
            <person name="Wen M."/>
            <person name="Mejri S."/>
            <person name="Dirks R."/>
            <person name="Jansen H."/>
            <person name="Henkel C."/>
            <person name="Chen W.J."/>
            <person name="Zahm M."/>
            <person name="Cabau C."/>
            <person name="Klopp C."/>
            <person name="Thompson A.W."/>
            <person name="Robinson-Rechavi M."/>
            <person name="Braasch I."/>
            <person name="Lecointre G."/>
            <person name="Bobe J."/>
            <person name="Postlethwait J.H."/>
            <person name="Berthelot C."/>
            <person name="Roest Crollius H."/>
            <person name="Guiguen Y."/>
        </authorList>
    </citation>
    <scope>NUCLEOTIDE SEQUENCE</scope>
    <source>
        <strain evidence="1">WJC10195</strain>
    </source>
</reference>
<protein>
    <submittedName>
        <fullName evidence="1">Uncharacterized protein</fullName>
    </submittedName>
</protein>
<dbReference type="Gene3D" id="3.30.70.270">
    <property type="match status" value="1"/>
</dbReference>
<sequence length="146" mass="15653">MDSADNSQLKSILDRQGVLLGRHQMQLDSLGKTLETFAGSMSNLTAQFQQLQLGREATPSNPVPAPQASVVSVLMDSGADGNQLHLTSIPIQNPLEALAITGAPLVHITHITPPKFAWTSTADKAFQDLKGRFTSAPILIQLDPSR</sequence>
<gene>
    <name evidence="1" type="ORF">SKAU_G00135190</name>
</gene>
<dbReference type="AlphaFoldDB" id="A0A9Q1FS66"/>
<proteinExistence type="predicted"/>
<dbReference type="Proteomes" id="UP001152622">
    <property type="component" value="Chromosome 4"/>
</dbReference>
<dbReference type="InterPro" id="IPR043128">
    <property type="entry name" value="Rev_trsase/Diguanyl_cyclase"/>
</dbReference>
<dbReference type="EMBL" id="JAINUF010000004">
    <property type="protein sequence ID" value="KAJ8364688.1"/>
    <property type="molecule type" value="Genomic_DNA"/>
</dbReference>
<accession>A0A9Q1FS66</accession>
<evidence type="ECO:0000313" key="2">
    <source>
        <dbReference type="Proteomes" id="UP001152622"/>
    </source>
</evidence>
<organism evidence="1 2">
    <name type="scientific">Synaphobranchus kaupii</name>
    <name type="common">Kaup's arrowtooth eel</name>
    <dbReference type="NCBI Taxonomy" id="118154"/>
    <lineage>
        <taxon>Eukaryota</taxon>
        <taxon>Metazoa</taxon>
        <taxon>Chordata</taxon>
        <taxon>Craniata</taxon>
        <taxon>Vertebrata</taxon>
        <taxon>Euteleostomi</taxon>
        <taxon>Actinopterygii</taxon>
        <taxon>Neopterygii</taxon>
        <taxon>Teleostei</taxon>
        <taxon>Anguilliformes</taxon>
        <taxon>Synaphobranchidae</taxon>
        <taxon>Synaphobranchus</taxon>
    </lineage>
</organism>
<name>A0A9Q1FS66_SYNKA</name>
<evidence type="ECO:0000313" key="1">
    <source>
        <dbReference type="EMBL" id="KAJ8364688.1"/>
    </source>
</evidence>
<comment type="caution">
    <text evidence="1">The sequence shown here is derived from an EMBL/GenBank/DDBJ whole genome shotgun (WGS) entry which is preliminary data.</text>
</comment>
<keyword evidence="2" id="KW-1185">Reference proteome</keyword>